<dbReference type="Gene3D" id="1.25.40.10">
    <property type="entry name" value="Tetratricopeptide repeat domain"/>
    <property type="match status" value="2"/>
</dbReference>
<evidence type="ECO:0000256" key="6">
    <source>
        <dbReference type="ARBA" id="ARBA00039231"/>
    </source>
</evidence>
<dbReference type="GO" id="GO:0006897">
    <property type="term" value="P:endocytosis"/>
    <property type="evidence" value="ECO:0007669"/>
    <property type="project" value="UniProtKB-KW"/>
</dbReference>
<dbReference type="PROSITE" id="PS50005">
    <property type="entry name" value="TPR"/>
    <property type="match status" value="1"/>
</dbReference>
<accession>A0A0J9XJ10</accession>
<name>A0A0J9XJ10_GEOCN</name>
<comment type="caution">
    <text evidence="9">The sequence shown here is derived from an EMBL/GenBank/DDBJ whole genome shotgun (WGS) entry which is preliminary data.</text>
</comment>
<dbReference type="InterPro" id="IPR011990">
    <property type="entry name" value="TPR-like_helical_dom_sf"/>
</dbReference>
<evidence type="ECO:0000256" key="7">
    <source>
        <dbReference type="PROSITE-ProRule" id="PRU00339"/>
    </source>
</evidence>
<dbReference type="Proteomes" id="UP000242525">
    <property type="component" value="Unassembled WGS sequence"/>
</dbReference>
<evidence type="ECO:0000256" key="3">
    <source>
        <dbReference type="ARBA" id="ARBA00004463"/>
    </source>
</evidence>
<sequence length="910" mass="101547">MVSQTKAQFYHSALDQARSNSSWAEIAELARKVTKHSPTDAGFASIANIEAQVFLYLDKNEIDYLTPREVPLESQIKEFSQQIQSIIDSSPDSNFEHDFINRTVLLHLTLLQRDYNSVIEQYEKSQALLKQAFQLNYSRVCSIKQAAIVGTAYEALNLFPQAITVYQAADNLLNPATTKLKEALIWAEKLLYRYGLLSTSLAAEDKQVTSTVLQDYQKVIVLINSYPTKIPVDSASLQRRVSLLNVQFLYLSSQLQDTPDDNSLKEQVKEIAKVFKSVLFSSTTPVTTNYSNLPIEQFVTALFNNWKSLVYFHPPLDLVSGSDDVAETKEFLKILQQALVKTFHSCAVARYLVFVLSALGRHDEALSAFETYTAYQERARIQQAKATPTPGETIQSLGDDDKSVVRVFAKAIDLIVLVKKDGILARDTADKLRSWLNNEDLISPSSSKLRKRHERNISTVSSIISADLSDGFALVWASIGRAYALYASQAHTSQERELVFNLAVSSYESSLSYKPRDVEFYFDYALLLAQNSQLKQSITVAKKGLLVDDSYVPLWHLLALLLAAMEDYEKSLQAVENALDLFSEYVSRKHSLESLMDSEKNSYLQLKMTQVAIHEASEGIDVALDLVPEVFALYGDLYSVAEKANDEQVPEKVAEPKQEDNSDVVSTKSRLFSLSRTLSRTPKFRHGTANGTAGRQASTHHRNGSIPPVPRLSTSSRVAPVQAPLTSSKVAKSDLVNLWLWAASMYRRGELIQDAEEALVEAEKVGISSADIKVEMGLLLKATQQYRAALAEFESALEIGKANPRAVVGLAQLIYEQSEEFLKEGQETSSSASTLLFLNEHDRLAAVTRAQGLLEMLISSGQGFNCSEGWYLMSLFQEQEGDMTGATEALWKCIKLEETRSVRSFSVLEF</sequence>
<dbReference type="OrthoDB" id="29013at2759"/>
<evidence type="ECO:0000313" key="10">
    <source>
        <dbReference type="Proteomes" id="UP000242525"/>
    </source>
</evidence>
<gene>
    <name evidence="9" type="ORF">BN980_GECA20s00483g</name>
</gene>
<evidence type="ECO:0000256" key="8">
    <source>
        <dbReference type="SAM" id="MobiDB-lite"/>
    </source>
</evidence>
<feature type="region of interest" description="Disordered" evidence="8">
    <location>
        <begin position="682"/>
        <end position="718"/>
    </location>
</feature>
<feature type="compositionally biased region" description="Basic and acidic residues" evidence="8">
    <location>
        <begin position="646"/>
        <end position="660"/>
    </location>
</feature>
<reference evidence="9" key="1">
    <citation type="submission" date="2014-03" db="EMBL/GenBank/DDBJ databases">
        <authorList>
            <person name="Casaregola S."/>
        </authorList>
    </citation>
    <scope>NUCLEOTIDE SEQUENCE [LARGE SCALE GENOMIC DNA]</scope>
    <source>
        <strain evidence="9">CLIB 918</strain>
    </source>
</reference>
<keyword evidence="4" id="KW-0254">Endocytosis</keyword>
<protein>
    <recommendedName>
        <fullName evidence="6">Cargo-transport protein YPP1</fullName>
    </recommendedName>
</protein>
<comment type="function">
    <text evidence="1">Involved in endocytosis.</text>
</comment>
<organism evidence="9 10">
    <name type="scientific">Geotrichum candidum</name>
    <name type="common">Oospora lactis</name>
    <name type="synonym">Dipodascus geotrichum</name>
    <dbReference type="NCBI Taxonomy" id="1173061"/>
    <lineage>
        <taxon>Eukaryota</taxon>
        <taxon>Fungi</taxon>
        <taxon>Dikarya</taxon>
        <taxon>Ascomycota</taxon>
        <taxon>Saccharomycotina</taxon>
        <taxon>Dipodascomycetes</taxon>
        <taxon>Dipodascales</taxon>
        <taxon>Dipodascaceae</taxon>
        <taxon>Geotrichum</taxon>
    </lineage>
</organism>
<keyword evidence="10" id="KW-1185">Reference proteome</keyword>
<dbReference type="PANTHER" id="PTHR23083">
    <property type="entry name" value="TETRATRICOPEPTIDE REPEAT PROTEIN, TPR"/>
    <property type="match status" value="1"/>
</dbReference>
<dbReference type="InterPro" id="IPR051722">
    <property type="entry name" value="Endocytosis_PI4K-reg_protein"/>
</dbReference>
<proteinExistence type="inferred from homology"/>
<feature type="repeat" description="TPR" evidence="7">
    <location>
        <begin position="770"/>
        <end position="803"/>
    </location>
</feature>
<dbReference type="SUPFAM" id="SSF48452">
    <property type="entry name" value="TPR-like"/>
    <property type="match status" value="1"/>
</dbReference>
<dbReference type="InterPro" id="IPR019734">
    <property type="entry name" value="TPR_rpt"/>
</dbReference>
<evidence type="ECO:0000256" key="5">
    <source>
        <dbReference type="ARBA" id="ARBA00038251"/>
    </source>
</evidence>
<comment type="similarity">
    <text evidence="5">Belongs to the YPP1 family.</text>
</comment>
<evidence type="ECO:0000313" key="9">
    <source>
        <dbReference type="EMBL" id="CDO57279.1"/>
    </source>
</evidence>
<evidence type="ECO:0000256" key="2">
    <source>
        <dbReference type="ARBA" id="ARBA00004413"/>
    </source>
</evidence>
<feature type="region of interest" description="Disordered" evidence="8">
    <location>
        <begin position="646"/>
        <end position="667"/>
    </location>
</feature>
<dbReference type="EMBL" id="CCBN010000020">
    <property type="protein sequence ID" value="CDO57279.1"/>
    <property type="molecule type" value="Genomic_DNA"/>
</dbReference>
<comment type="subcellular location">
    <subcellularLocation>
        <location evidence="2">Cell membrane</location>
        <topology evidence="2">Peripheral membrane protein</topology>
        <orientation evidence="2">Cytoplasmic side</orientation>
    </subcellularLocation>
    <subcellularLocation>
        <location evidence="3">Cytoplasmic granule</location>
    </subcellularLocation>
</comment>
<dbReference type="PANTHER" id="PTHR23083:SF464">
    <property type="entry name" value="TETRATRICOPEPTIDE REPEAT DOMAIN 7, ISOFORM A"/>
    <property type="match status" value="1"/>
</dbReference>
<keyword evidence="7" id="KW-0802">TPR repeat</keyword>
<dbReference type="STRING" id="1173061.A0A0J9XJ10"/>
<evidence type="ECO:0000256" key="4">
    <source>
        <dbReference type="ARBA" id="ARBA00022583"/>
    </source>
</evidence>
<dbReference type="SMART" id="SM00028">
    <property type="entry name" value="TPR"/>
    <property type="match status" value="4"/>
</dbReference>
<dbReference type="AlphaFoldDB" id="A0A0J9XJ10"/>
<dbReference type="GO" id="GO:0005886">
    <property type="term" value="C:plasma membrane"/>
    <property type="evidence" value="ECO:0007669"/>
    <property type="project" value="UniProtKB-SubCell"/>
</dbReference>
<evidence type="ECO:0000256" key="1">
    <source>
        <dbReference type="ARBA" id="ARBA00002550"/>
    </source>
</evidence>